<dbReference type="KEGG" id="rce:RC1_3833"/>
<dbReference type="HOGENOM" id="CLU_053325_0_2_5"/>
<keyword evidence="14" id="KW-0732">Signal</keyword>
<feature type="signal peptide" evidence="14">
    <location>
        <begin position="1"/>
        <end position="27"/>
    </location>
</feature>
<dbReference type="OrthoDB" id="9805133at2"/>
<feature type="transmembrane region" description="Helical" evidence="13">
    <location>
        <begin position="61"/>
        <end position="83"/>
    </location>
</feature>
<evidence type="ECO:0000256" key="3">
    <source>
        <dbReference type="ARBA" id="ARBA00022093"/>
    </source>
</evidence>
<protein>
    <recommendedName>
        <fullName evidence="3">Biopolymer transport protein ExbB</fullName>
    </recommendedName>
</protein>
<dbReference type="STRING" id="414684.RC1_3833"/>
<dbReference type="InterPro" id="IPR002898">
    <property type="entry name" value="MotA_ExbB_proton_chnl"/>
</dbReference>
<gene>
    <name evidence="16" type="primary">exbB</name>
    <name evidence="16" type="ordered locus">RC1_3833</name>
</gene>
<dbReference type="eggNOG" id="COG0811">
    <property type="taxonomic scope" value="Bacteria"/>
</dbReference>
<evidence type="ECO:0000256" key="11">
    <source>
        <dbReference type="ARBA" id="ARBA00024816"/>
    </source>
</evidence>
<keyword evidence="17" id="KW-1185">Reference proteome</keyword>
<feature type="transmembrane region" description="Helical" evidence="13">
    <location>
        <begin position="171"/>
        <end position="196"/>
    </location>
</feature>
<keyword evidence="9 13" id="KW-1133">Transmembrane helix</keyword>
<evidence type="ECO:0000256" key="13">
    <source>
        <dbReference type="SAM" id="Phobius"/>
    </source>
</evidence>
<dbReference type="RefSeq" id="WP_012568949.1">
    <property type="nucleotide sequence ID" value="NC_011420.2"/>
</dbReference>
<dbReference type="PANTHER" id="PTHR30625:SF16">
    <property type="entry name" value="BIOPOLYMER TRANSPORT PROTEIN EXBB"/>
    <property type="match status" value="1"/>
</dbReference>
<keyword evidence="6" id="KW-0997">Cell inner membrane</keyword>
<comment type="similarity">
    <text evidence="12">Belongs to the exbB/tolQ family.</text>
</comment>
<proteinExistence type="inferred from homology"/>
<dbReference type="Proteomes" id="UP000001591">
    <property type="component" value="Chromosome"/>
</dbReference>
<keyword evidence="5" id="KW-1003">Cell membrane</keyword>
<dbReference type="GO" id="GO:0017038">
    <property type="term" value="P:protein import"/>
    <property type="evidence" value="ECO:0007669"/>
    <property type="project" value="TreeGrafter"/>
</dbReference>
<evidence type="ECO:0000256" key="14">
    <source>
        <dbReference type="SAM" id="SignalP"/>
    </source>
</evidence>
<evidence type="ECO:0000256" key="10">
    <source>
        <dbReference type="ARBA" id="ARBA00023136"/>
    </source>
</evidence>
<dbReference type="AlphaFoldDB" id="B6IY02"/>
<keyword evidence="7 13" id="KW-0812">Transmembrane</keyword>
<comment type="subcellular location">
    <subcellularLocation>
        <location evidence="1">Cell inner membrane</location>
        <topology evidence="1">Multi-pass membrane protein</topology>
    </subcellularLocation>
    <subcellularLocation>
        <location evidence="12">Membrane</location>
        <topology evidence="12">Multi-pass membrane protein</topology>
    </subcellularLocation>
</comment>
<dbReference type="GO" id="GO:0022857">
    <property type="term" value="F:transmembrane transporter activity"/>
    <property type="evidence" value="ECO:0007669"/>
    <property type="project" value="InterPro"/>
</dbReference>
<evidence type="ECO:0000256" key="5">
    <source>
        <dbReference type="ARBA" id="ARBA00022475"/>
    </source>
</evidence>
<keyword evidence="8 12" id="KW-0653">Protein transport</keyword>
<keyword evidence="10 13" id="KW-0472">Membrane</keyword>
<dbReference type="InterPro" id="IPR050790">
    <property type="entry name" value="ExbB/TolQ_transport"/>
</dbReference>
<feature type="domain" description="MotA/TolQ/ExbB proton channel" evidence="15">
    <location>
        <begin position="139"/>
        <end position="242"/>
    </location>
</feature>
<dbReference type="InterPro" id="IPR014164">
    <property type="entry name" value="TonB_ExbB_1"/>
</dbReference>
<dbReference type="GO" id="GO:0005886">
    <property type="term" value="C:plasma membrane"/>
    <property type="evidence" value="ECO:0007669"/>
    <property type="project" value="UniProtKB-SubCell"/>
</dbReference>
<dbReference type="PANTHER" id="PTHR30625">
    <property type="entry name" value="PROTEIN TOLQ"/>
    <property type="match status" value="1"/>
</dbReference>
<evidence type="ECO:0000256" key="6">
    <source>
        <dbReference type="ARBA" id="ARBA00022519"/>
    </source>
</evidence>
<sequence length="278" mass="28847">MRLLPSAVHRFIGGTLVTLFAAGAALAQDVPADGGGVAGQALDMTMAAHLTPWGMFMQADWVVKTVMIGLLLASVATWTVLIAKSVELRRARAVQRAGFASVDSAQSLAQAIQAGSREDGVLAEMTAAASLELRLSADALQDVDGVKERVALRLQRIEATAGRRIAVGTGLLATIGATSPFIGLFGTVWGIMNAFIGIADSKATNLAVVAPGIAEALLATAFGLIAAIPAVVIYNHFTRQIAAYRGLVADTGAAVMRIVSRDLSRGMVGRADLRLVAE</sequence>
<evidence type="ECO:0000313" key="17">
    <source>
        <dbReference type="Proteomes" id="UP000001591"/>
    </source>
</evidence>
<evidence type="ECO:0000256" key="9">
    <source>
        <dbReference type="ARBA" id="ARBA00022989"/>
    </source>
</evidence>
<evidence type="ECO:0000313" key="16">
    <source>
        <dbReference type="EMBL" id="ACJ01176.1"/>
    </source>
</evidence>
<dbReference type="NCBIfam" id="TIGR02797">
    <property type="entry name" value="exbB"/>
    <property type="match status" value="1"/>
</dbReference>
<feature type="transmembrane region" description="Helical" evidence="13">
    <location>
        <begin position="216"/>
        <end position="237"/>
    </location>
</feature>
<dbReference type="Pfam" id="PF01618">
    <property type="entry name" value="MotA_ExbB"/>
    <property type="match status" value="1"/>
</dbReference>
<evidence type="ECO:0000259" key="15">
    <source>
        <dbReference type="Pfam" id="PF01618"/>
    </source>
</evidence>
<comment type="subunit">
    <text evidence="2">The accessory proteins ExbB and ExbD seem to form a complex with TonB.</text>
</comment>
<feature type="chain" id="PRO_5002844482" description="Biopolymer transport protein ExbB" evidence="14">
    <location>
        <begin position="28"/>
        <end position="278"/>
    </location>
</feature>
<evidence type="ECO:0000256" key="1">
    <source>
        <dbReference type="ARBA" id="ARBA00004429"/>
    </source>
</evidence>
<name>B6IY02_RHOCS</name>
<dbReference type="EMBL" id="CP000613">
    <property type="protein sequence ID" value="ACJ01176.1"/>
    <property type="molecule type" value="Genomic_DNA"/>
</dbReference>
<evidence type="ECO:0000256" key="2">
    <source>
        <dbReference type="ARBA" id="ARBA00011471"/>
    </source>
</evidence>
<evidence type="ECO:0000256" key="8">
    <source>
        <dbReference type="ARBA" id="ARBA00022927"/>
    </source>
</evidence>
<evidence type="ECO:0000256" key="4">
    <source>
        <dbReference type="ARBA" id="ARBA00022448"/>
    </source>
</evidence>
<reference evidence="16 17" key="1">
    <citation type="journal article" date="2010" name="BMC Genomics">
        <title>Metabolic flexibility revealed in the genome of the cyst-forming alpha-1 proteobacterium Rhodospirillum centenum.</title>
        <authorList>
            <person name="Lu Y.K."/>
            <person name="Marden J."/>
            <person name="Han M."/>
            <person name="Swingley W.D."/>
            <person name="Mastrian S.D."/>
            <person name="Chowdhury S.R."/>
            <person name="Hao J."/>
            <person name="Helmy T."/>
            <person name="Kim S."/>
            <person name="Kurdoglu A.A."/>
            <person name="Matthies H.J."/>
            <person name="Rollo D."/>
            <person name="Stothard P."/>
            <person name="Blankenship R.E."/>
            <person name="Bauer C.E."/>
            <person name="Touchman J.W."/>
        </authorList>
    </citation>
    <scope>NUCLEOTIDE SEQUENCE [LARGE SCALE GENOMIC DNA]</scope>
    <source>
        <strain evidence="17">ATCC 51521 / SW</strain>
    </source>
</reference>
<keyword evidence="4 12" id="KW-0813">Transport</keyword>
<evidence type="ECO:0000256" key="12">
    <source>
        <dbReference type="RuleBase" id="RU004057"/>
    </source>
</evidence>
<comment type="function">
    <text evidence="11">Involved in the TonB-dependent energy-dependent transport of various receptor-bound substrates. Protects ExbD from proteolytic degradation and functionally stabilizes TonB.</text>
</comment>
<accession>B6IY02</accession>
<evidence type="ECO:0000256" key="7">
    <source>
        <dbReference type="ARBA" id="ARBA00022692"/>
    </source>
</evidence>
<organism evidence="16 17">
    <name type="scientific">Rhodospirillum centenum (strain ATCC 51521 / SW)</name>
    <dbReference type="NCBI Taxonomy" id="414684"/>
    <lineage>
        <taxon>Bacteria</taxon>
        <taxon>Pseudomonadati</taxon>
        <taxon>Pseudomonadota</taxon>
        <taxon>Alphaproteobacteria</taxon>
        <taxon>Rhodospirillales</taxon>
        <taxon>Rhodospirillaceae</taxon>
        <taxon>Rhodospirillum</taxon>
    </lineage>
</organism>